<gene>
    <name evidence="1" type="ORF">GCM10009105_36120</name>
</gene>
<name>A0ABN1IYP1_9GAMM</name>
<dbReference type="Proteomes" id="UP001501523">
    <property type="component" value="Unassembled WGS sequence"/>
</dbReference>
<organism evidence="1 2">
    <name type="scientific">Dokdonella soli</name>
    <dbReference type="NCBI Taxonomy" id="529810"/>
    <lineage>
        <taxon>Bacteria</taxon>
        <taxon>Pseudomonadati</taxon>
        <taxon>Pseudomonadota</taxon>
        <taxon>Gammaproteobacteria</taxon>
        <taxon>Lysobacterales</taxon>
        <taxon>Rhodanobacteraceae</taxon>
        <taxon>Dokdonella</taxon>
    </lineage>
</organism>
<dbReference type="Gene3D" id="1.10.10.10">
    <property type="entry name" value="Winged helix-like DNA-binding domain superfamily/Winged helix DNA-binding domain"/>
    <property type="match status" value="1"/>
</dbReference>
<protein>
    <submittedName>
        <fullName evidence="1">DUF3253 domain-containing protein</fullName>
    </submittedName>
</protein>
<accession>A0ABN1IYP1</accession>
<dbReference type="InterPro" id="IPR036390">
    <property type="entry name" value="WH_DNA-bd_sf"/>
</dbReference>
<comment type="caution">
    <text evidence="1">The sequence shown here is derived from an EMBL/GenBank/DDBJ whole genome shotgun (WGS) entry which is preliminary data.</text>
</comment>
<evidence type="ECO:0000313" key="1">
    <source>
        <dbReference type="EMBL" id="GAA0723857.1"/>
    </source>
</evidence>
<keyword evidence="2" id="KW-1185">Reference proteome</keyword>
<dbReference type="EMBL" id="BAAAEU010000027">
    <property type="protein sequence ID" value="GAA0723857.1"/>
    <property type="molecule type" value="Genomic_DNA"/>
</dbReference>
<dbReference type="RefSeq" id="WP_343793814.1">
    <property type="nucleotide sequence ID" value="NZ_BAAAEU010000027.1"/>
</dbReference>
<dbReference type="InterPro" id="IPR021660">
    <property type="entry name" value="DUF3253"/>
</dbReference>
<evidence type="ECO:0000313" key="2">
    <source>
        <dbReference type="Proteomes" id="UP001501523"/>
    </source>
</evidence>
<dbReference type="Pfam" id="PF11625">
    <property type="entry name" value="DUF3253"/>
    <property type="match status" value="1"/>
</dbReference>
<reference evidence="1 2" key="1">
    <citation type="journal article" date="2019" name="Int. J. Syst. Evol. Microbiol.">
        <title>The Global Catalogue of Microorganisms (GCM) 10K type strain sequencing project: providing services to taxonomists for standard genome sequencing and annotation.</title>
        <authorList>
            <consortium name="The Broad Institute Genomics Platform"/>
            <consortium name="The Broad Institute Genome Sequencing Center for Infectious Disease"/>
            <person name="Wu L."/>
            <person name="Ma J."/>
        </authorList>
    </citation>
    <scope>NUCLEOTIDE SEQUENCE [LARGE SCALE GENOMIC DNA]</scope>
    <source>
        <strain evidence="1 2">JCM 15421</strain>
    </source>
</reference>
<sequence>MIPLSTDDTLAERIRECVLELLVDRGPGQSICPTEAAHLLATRIGTRWQDLMRPVRTVATALAEAGLIEAIQNEAVVDICEVRGPIRLRLRPLHGERRPQIA</sequence>
<proteinExistence type="predicted"/>
<dbReference type="SUPFAM" id="SSF46785">
    <property type="entry name" value="Winged helix' DNA-binding domain"/>
    <property type="match status" value="1"/>
</dbReference>
<dbReference type="InterPro" id="IPR036388">
    <property type="entry name" value="WH-like_DNA-bd_sf"/>
</dbReference>